<feature type="transmembrane region" description="Helical" evidence="9">
    <location>
        <begin position="967"/>
        <end position="992"/>
    </location>
</feature>
<evidence type="ECO:0000256" key="8">
    <source>
        <dbReference type="SAM" id="MobiDB-lite"/>
    </source>
</evidence>
<feature type="compositionally biased region" description="Polar residues" evidence="8">
    <location>
        <begin position="1568"/>
        <end position="1619"/>
    </location>
</feature>
<feature type="domain" description="Ig-like" evidence="10">
    <location>
        <begin position="251"/>
        <end position="352"/>
    </location>
</feature>
<evidence type="ECO:0000313" key="14">
    <source>
        <dbReference type="RefSeq" id="XP_058979980.1"/>
    </source>
</evidence>
<feature type="compositionally biased region" description="Basic and acidic residues" evidence="8">
    <location>
        <begin position="1472"/>
        <end position="1486"/>
    </location>
</feature>
<feature type="region of interest" description="Disordered" evidence="8">
    <location>
        <begin position="1171"/>
        <end position="1204"/>
    </location>
</feature>
<dbReference type="RefSeq" id="XP_058979979.1">
    <property type="nucleotide sequence ID" value="XM_059123996.1"/>
</dbReference>
<evidence type="ECO:0000256" key="9">
    <source>
        <dbReference type="SAM" id="Phobius"/>
    </source>
</evidence>
<feature type="region of interest" description="Disordered" evidence="8">
    <location>
        <begin position="1134"/>
        <end position="1159"/>
    </location>
</feature>
<feature type="compositionally biased region" description="Low complexity" evidence="8">
    <location>
        <begin position="1851"/>
        <end position="1866"/>
    </location>
</feature>
<feature type="domain" description="Ig-like" evidence="10">
    <location>
        <begin position="857"/>
        <end position="944"/>
    </location>
</feature>
<dbReference type="SMART" id="SM00409">
    <property type="entry name" value="IG"/>
    <property type="match status" value="7"/>
</dbReference>
<evidence type="ECO:0000313" key="11">
    <source>
        <dbReference type="Proteomes" id="UP001652621"/>
    </source>
</evidence>
<organism evidence="11 14">
    <name type="scientific">Musca domestica</name>
    <name type="common">House fly</name>
    <dbReference type="NCBI Taxonomy" id="7370"/>
    <lineage>
        <taxon>Eukaryota</taxon>
        <taxon>Metazoa</taxon>
        <taxon>Ecdysozoa</taxon>
        <taxon>Arthropoda</taxon>
        <taxon>Hexapoda</taxon>
        <taxon>Insecta</taxon>
        <taxon>Pterygota</taxon>
        <taxon>Neoptera</taxon>
        <taxon>Endopterygota</taxon>
        <taxon>Diptera</taxon>
        <taxon>Brachycera</taxon>
        <taxon>Muscomorpha</taxon>
        <taxon>Muscoidea</taxon>
        <taxon>Muscidae</taxon>
        <taxon>Musca</taxon>
    </lineage>
</organism>
<feature type="region of interest" description="Disordered" evidence="8">
    <location>
        <begin position="1441"/>
        <end position="1645"/>
    </location>
</feature>
<feature type="compositionally biased region" description="Low complexity" evidence="8">
    <location>
        <begin position="1172"/>
        <end position="1188"/>
    </location>
</feature>
<dbReference type="SMART" id="SM00408">
    <property type="entry name" value="IGc2"/>
    <property type="match status" value="5"/>
</dbReference>
<dbReference type="Pfam" id="PF07686">
    <property type="entry name" value="V-set"/>
    <property type="match status" value="1"/>
</dbReference>
<dbReference type="Pfam" id="PF13927">
    <property type="entry name" value="Ig_3"/>
    <property type="match status" value="2"/>
</dbReference>
<dbReference type="GeneID" id="101901103"/>
<feature type="compositionally biased region" description="Polar residues" evidence="8">
    <location>
        <begin position="2466"/>
        <end position="2486"/>
    </location>
</feature>
<feature type="domain" description="Ig-like" evidence="10">
    <location>
        <begin position="566"/>
        <end position="649"/>
    </location>
</feature>
<dbReference type="InterPro" id="IPR013162">
    <property type="entry name" value="CD80_C2-set"/>
</dbReference>
<dbReference type="InterPro" id="IPR003598">
    <property type="entry name" value="Ig_sub2"/>
</dbReference>
<evidence type="ECO:0000256" key="6">
    <source>
        <dbReference type="ARBA" id="ARBA00023180"/>
    </source>
</evidence>
<keyword evidence="2 9" id="KW-0812">Transmembrane</keyword>
<dbReference type="InterPro" id="IPR003599">
    <property type="entry name" value="Ig_sub"/>
</dbReference>
<feature type="compositionally biased region" description="Basic residues" evidence="8">
    <location>
        <begin position="1462"/>
        <end position="1471"/>
    </location>
</feature>
<keyword evidence="6" id="KW-0325">Glycoprotein</keyword>
<dbReference type="InterPro" id="IPR051275">
    <property type="entry name" value="Cell_adhesion_signaling"/>
</dbReference>
<dbReference type="InterPro" id="IPR007110">
    <property type="entry name" value="Ig-like_dom"/>
</dbReference>
<feature type="region of interest" description="Disordered" evidence="8">
    <location>
        <begin position="2270"/>
        <end position="2300"/>
    </location>
</feature>
<dbReference type="RefSeq" id="XP_058979980.1">
    <property type="nucleotide sequence ID" value="XM_059123997.1"/>
</dbReference>
<feature type="domain" description="Ig-like" evidence="10">
    <location>
        <begin position="772"/>
        <end position="852"/>
    </location>
</feature>
<evidence type="ECO:0000256" key="4">
    <source>
        <dbReference type="ARBA" id="ARBA00023136"/>
    </source>
</evidence>
<dbReference type="PROSITE" id="PS50835">
    <property type="entry name" value="IG_LIKE"/>
    <property type="match status" value="9"/>
</dbReference>
<dbReference type="InterPro" id="IPR036179">
    <property type="entry name" value="Ig-like_dom_sf"/>
</dbReference>
<dbReference type="Gene3D" id="2.60.40.10">
    <property type="entry name" value="Immunoglobulins"/>
    <property type="match status" value="9"/>
</dbReference>
<evidence type="ECO:0000256" key="5">
    <source>
        <dbReference type="ARBA" id="ARBA00023157"/>
    </source>
</evidence>
<feature type="domain" description="Ig-like" evidence="10">
    <location>
        <begin position="461"/>
        <end position="561"/>
    </location>
</feature>
<sequence>MLLRQYQHGSLLIGFTLLIYSLQGYTNVLAVDDIIREKQGQTVYVPCPVNKEKCGELHSLNWFKGDNRIAAMLLDDSNVTSVADGYEDRVSVEQNPFRLIIRNLQIADQDIYLCDTTYFIPIETCDNFNGHRVDLRVLVPPTEMIIWDEKGDRITNGSVIGPMQERQMLNLTCVVLNTTPLPQVGWYRGNKRLSTVDPHYDEKDGLYNVTVELSLQLSREDLGHKIECRAESAAIDNVMSTHFSLDLQVRPTNIHINGVEKYTVQGSKVVLTCSVYGARPPVNLTWMNATQTIDPADNDLTEIRTKAIEQADGTFYTQSDLLFNATRFENDKEFRCEAENIVTKMNGEKPFQALLGLEVFYPPVITLNPLNATVNTGDSVLLYCDYVANPATLKSVVWYRNGVSLNVSDNDHYKGGNSEHVALSIRHANKEDIGNYTCELTNEAGKGTSEQQIFLDVLYVPTVEVLMTPVDSVKESEEANVTLICKIIDANPPVLTKVRWYANSTLLKELPDCEETKEDLCHIDPSKLLLESIGRGFFYNYSCEGYNDAGWGPRSDDKELLVLYEPGPASIAHFPLIAVKKKSVTFSCSVDDPGYPETNSFRWLRGGRPTNSDTKDYTIEPVGLDSRTNYSCYAFNAGGKGAMATVNLEVHAPPFFIKNLPPYTGMLHTSRNANLTCRIECVPRCEISWLKDGVAIEKNDTRYFVKDKYMDASPATGDFESMLSVLHFNMSNWPNNKFDIEGDNANYTCISTGNAVGPGIKSATYFSIEYAPDNTTVSEEVVYVPEETIPGRVICKSRANPEPTYEWRFNDKTVIRGNALIINTPMTRNDSGRYTCVAYNKHGRSSAETVIDVQYKPRCEIERVEIDDQDTLICTAYGNPEEADFSWSIKAENESVESLGSGDSKTFKDKSYYVLKEDYEIARTYRCVANNSVGVGTFCEIEVAATPFFIIWWKEQLAWWQRWDKPALIILVASILVLLLAVIIICCIIICICRRRRRQDKSVQEKSSSMADPLTEPGEYENLPFHGLQTAPNKFTTPTTPTNFNNNTNVVRSVPRPKRLNGNISQTAPSYYDEQETDSQQQQQYYQQQQQQQQHHQYSTMPYNRQVNPVNNARPDGGIIVHNNTLTANTLQHNQNGSALSGSGGGGSSPNPHQMAYNLNNCFPKSYTEYYQNQQQQQQQQQHHPFQQKYGSSPSASLGANNPSQLNAIEHDFNTYAVVERPHNTPASSVSSSSMGVGRTTNPFLAVSNFKKFDTSGDEDLQNGGASNGAGGGGNYQTTSMKRQGKRKTFVDKLEDKRFYSLKFAGNKHNKASNKNAPLHLNAALIAENNGVSSGRVHEDVFTGSGSGRATDAGMLASLLSASVGGNKCKRHHSFAGGSLGDIESKGPGLRNGLHFYDPPAYENVNDAVQVHASAALSDMELPDPMSSAGTATVLLHPLPPYTGHNGTASAVGGGTGGSQGPKKKHHQRQHQPKEDLNLIEPERLSIYRSDSGISNSSYECVTPIPNGGGTQRGQSPATKTPRTPKTPKTPKGHKNSTLAHSAVTASFNSSHKKPAPRVPPTPLYMNVNDQSNQAIHNLERPSSPNSNMATSAYESASSSQNDTTCNDPTSMSSTTSLYNGGGGATPNSKMLPPGMRCNRHQPAPELTTPEEYEQYQLGHHSHAHSASSLSVASSISASGVGSSAVGRATKCKKQQRTLAGGGGGANINLMETNQLNKRLLAHNPFLATNPAASTATTCTKKFRRQTICDPYAHIKDIHATHQWRQLQQYLNANGSGQAHNYCPQSPNAFPATAAAVGASDKSSACVATKSHQQHGQSEQQQSEQIGLQQFGKATLLPNVQQRSDERSREQQFISGGSSSSNNNTGHTRHQQQMLMFYNKNIDTRNANDTDNNNKNNDDDDDNDDKQRPHNHNTETVASRDNDADDADDQVGGNTGLVKAKAVTVIGLPYRSQSFSLPTPLSPPHKSLNCDVADIDETKKTKNGKHNKGSLQYHHHQQQQPQRVEPDVRDPCIAELSNRPKLAMTIAAPNQSHYNPTLGCVGRPVKLPLRKYHSFHFQPTQMVAGQQLCKLQQLRAKQQQQQQGVYDLSQVITSGELYGGTSAQPEKPPLKEQHELYGQKGPLVFRPFELNKEVTFKPIQASEESEDSLDLHREARVGVGKSQGELYLDSGDFTNFTKLSVAPEGALNQDGNGNQELPPELPKTLPPLEIKSKNVSFLRNQGKPSDSNGNPVTQSLSLEKSPNSAFVKPPLNRSLENLGVAYITAVCEKSPKPLRTDGDPKKSFFSLDLNKNPPQLESPQQLKAIQQKAKENSQAKLLQLGKIYRLSSSENSEDDCLSGPKVQRKLFDSKDQHLTRERILNPAASLEALEMLTKSQPQLWKSNQAGSRQNLHQLELFHTLQKARSLNKTDSKPGGKVANDDEEDLGYSYCEDDIEEEEELQKENFPSNQGEKTQSSPNVTVIMASKQGQESQVKFKLTQTHSEVKI</sequence>
<dbReference type="Proteomes" id="UP001652621">
    <property type="component" value="Unplaced"/>
</dbReference>
<feature type="region of interest" description="Disordered" evidence="8">
    <location>
        <begin position="2184"/>
        <end position="2249"/>
    </location>
</feature>
<feature type="domain" description="Ig-like" evidence="10">
    <location>
        <begin position="39"/>
        <end position="114"/>
    </location>
</feature>
<name>A0ABM3V2G7_MUSDO</name>
<feature type="domain" description="Ig-like" evidence="10">
    <location>
        <begin position="363"/>
        <end position="454"/>
    </location>
</feature>
<evidence type="ECO:0000259" key="10">
    <source>
        <dbReference type="PROSITE" id="PS50835"/>
    </source>
</evidence>
<feature type="compositionally biased region" description="Polar residues" evidence="8">
    <location>
        <begin position="2213"/>
        <end position="2244"/>
    </location>
</feature>
<feature type="compositionally biased region" description="Gly residues" evidence="8">
    <location>
        <begin position="1266"/>
        <end position="1275"/>
    </location>
</feature>
<keyword evidence="7" id="KW-0393">Immunoglobulin domain</keyword>
<feature type="domain" description="Ig-like" evidence="10">
    <location>
        <begin position="653"/>
        <end position="767"/>
    </location>
</feature>
<protein>
    <submittedName>
        <fullName evidence="12 13">Uncharacterized protein LOC101901103 isoform X1</fullName>
    </submittedName>
</protein>
<keyword evidence="4 9" id="KW-0472">Membrane</keyword>
<feature type="region of interest" description="Disordered" evidence="8">
    <location>
        <begin position="1980"/>
        <end position="2006"/>
    </location>
</feature>
<feature type="compositionally biased region" description="Polar residues" evidence="8">
    <location>
        <begin position="1189"/>
        <end position="1204"/>
    </location>
</feature>
<keyword evidence="5" id="KW-1015">Disulfide bond</keyword>
<dbReference type="InterPro" id="IPR013783">
    <property type="entry name" value="Ig-like_fold"/>
</dbReference>
<gene>
    <name evidence="12 13 14" type="primary">LOC101901103</name>
</gene>
<feature type="region of interest" description="Disordered" evidence="8">
    <location>
        <begin position="1256"/>
        <end position="1287"/>
    </location>
</feature>
<dbReference type="RefSeq" id="XP_058979978.1">
    <property type="nucleotide sequence ID" value="XM_059123995.1"/>
</dbReference>
<comment type="subcellular location">
    <subcellularLocation>
        <location evidence="1">Membrane</location>
        <topology evidence="1">Single-pass type I membrane protein</topology>
    </subcellularLocation>
</comment>
<dbReference type="PANTHER" id="PTHR11640">
    <property type="entry name" value="NEPHRIN"/>
    <property type="match status" value="1"/>
</dbReference>
<keyword evidence="11" id="KW-1185">Reference proteome</keyword>
<feature type="compositionally biased region" description="Basic residues" evidence="8">
    <location>
        <begin position="1981"/>
        <end position="1997"/>
    </location>
</feature>
<feature type="region of interest" description="Disordered" evidence="8">
    <location>
        <begin position="1031"/>
        <end position="1098"/>
    </location>
</feature>
<evidence type="ECO:0000256" key="2">
    <source>
        <dbReference type="ARBA" id="ARBA00022692"/>
    </source>
</evidence>
<dbReference type="Pfam" id="PF08205">
    <property type="entry name" value="C2-set_2"/>
    <property type="match status" value="2"/>
</dbReference>
<accession>A0ABM3V2G7</accession>
<reference evidence="12 13" key="1">
    <citation type="submission" date="2025-05" db="UniProtKB">
        <authorList>
            <consortium name="RefSeq"/>
        </authorList>
    </citation>
    <scope>IDENTIFICATION</scope>
    <source>
        <strain evidence="12 13">Aabys</strain>
        <tissue evidence="12 13">Whole body</tissue>
    </source>
</reference>
<feature type="region of interest" description="Disordered" evidence="8">
    <location>
        <begin position="2405"/>
        <end position="2486"/>
    </location>
</feature>
<feature type="region of interest" description="Disordered" evidence="8">
    <location>
        <begin position="1841"/>
        <end position="1869"/>
    </location>
</feature>
<feature type="compositionally biased region" description="Polar residues" evidence="8">
    <location>
        <begin position="1536"/>
        <end position="1550"/>
    </location>
</feature>
<feature type="domain" description="Ig-like" evidence="10">
    <location>
        <begin position="140"/>
        <end position="244"/>
    </location>
</feature>
<proteinExistence type="predicted"/>
<keyword evidence="3 9" id="KW-1133">Transmembrane helix</keyword>
<dbReference type="CDD" id="cd00096">
    <property type="entry name" value="Ig"/>
    <property type="match status" value="2"/>
</dbReference>
<evidence type="ECO:0000256" key="7">
    <source>
        <dbReference type="ARBA" id="ARBA00023319"/>
    </source>
</evidence>
<feature type="compositionally biased region" description="Basic and acidic residues" evidence="8">
    <location>
        <begin position="2270"/>
        <end position="2282"/>
    </location>
</feature>
<evidence type="ECO:0000256" key="1">
    <source>
        <dbReference type="ARBA" id="ARBA00004479"/>
    </source>
</evidence>
<feature type="compositionally biased region" description="Polar residues" evidence="8">
    <location>
        <begin position="2444"/>
        <end position="2459"/>
    </location>
</feature>
<feature type="compositionally biased region" description="Acidic residues" evidence="8">
    <location>
        <begin position="2420"/>
        <end position="2440"/>
    </location>
</feature>
<feature type="compositionally biased region" description="Low complexity" evidence="8">
    <location>
        <begin position="1080"/>
        <end position="1098"/>
    </location>
</feature>
<evidence type="ECO:0000313" key="12">
    <source>
        <dbReference type="RefSeq" id="XP_058979978.1"/>
    </source>
</evidence>
<feature type="compositionally biased region" description="Low complexity" evidence="8">
    <location>
        <begin position="1032"/>
        <end position="1049"/>
    </location>
</feature>
<evidence type="ECO:0000313" key="13">
    <source>
        <dbReference type="RefSeq" id="XP_058979979.1"/>
    </source>
</evidence>
<evidence type="ECO:0000256" key="3">
    <source>
        <dbReference type="ARBA" id="ARBA00022989"/>
    </source>
</evidence>
<dbReference type="InterPro" id="IPR013106">
    <property type="entry name" value="Ig_V-set"/>
</dbReference>
<feature type="region of interest" description="Disordered" evidence="8">
    <location>
        <begin position="1884"/>
        <end position="1933"/>
    </location>
</feature>
<dbReference type="SUPFAM" id="SSF48726">
    <property type="entry name" value="Immunoglobulin"/>
    <property type="match status" value="8"/>
</dbReference>